<keyword evidence="1" id="KW-0732">Signal</keyword>
<evidence type="ECO:0000256" key="1">
    <source>
        <dbReference type="SAM" id="SignalP"/>
    </source>
</evidence>
<gene>
    <name evidence="2" type="ORF">Q764_12495</name>
</gene>
<dbReference type="AlphaFoldDB" id="A0A0A2MHD2"/>
<organism evidence="2 3">
    <name type="scientific">Flavobacterium suncheonense GH29-5 = DSM 17707</name>
    <dbReference type="NCBI Taxonomy" id="1121899"/>
    <lineage>
        <taxon>Bacteria</taxon>
        <taxon>Pseudomonadati</taxon>
        <taxon>Bacteroidota</taxon>
        <taxon>Flavobacteriia</taxon>
        <taxon>Flavobacteriales</taxon>
        <taxon>Flavobacteriaceae</taxon>
        <taxon>Flavobacterium</taxon>
    </lineage>
</organism>
<dbReference type="EMBL" id="JRLW01000018">
    <property type="protein sequence ID" value="KGO87680.1"/>
    <property type="molecule type" value="Genomic_DNA"/>
</dbReference>
<dbReference type="SUPFAM" id="SSF49464">
    <property type="entry name" value="Carboxypeptidase regulatory domain-like"/>
    <property type="match status" value="1"/>
</dbReference>
<evidence type="ECO:0000313" key="2">
    <source>
        <dbReference type="EMBL" id="KGO87680.1"/>
    </source>
</evidence>
<proteinExistence type="predicted"/>
<name>A0A0A2MHD2_9FLAO</name>
<keyword evidence="3" id="KW-1185">Reference proteome</keyword>
<dbReference type="OrthoDB" id="1467339at2"/>
<dbReference type="eggNOG" id="COG4771">
    <property type="taxonomic scope" value="Bacteria"/>
</dbReference>
<dbReference type="Pfam" id="PF13715">
    <property type="entry name" value="CarbopepD_reg_2"/>
    <property type="match status" value="1"/>
</dbReference>
<dbReference type="InterPro" id="IPR008969">
    <property type="entry name" value="CarboxyPept-like_regulatory"/>
</dbReference>
<dbReference type="RefSeq" id="WP_026980860.1">
    <property type="nucleotide sequence ID" value="NZ_AUCZ01000015.1"/>
</dbReference>
<evidence type="ECO:0000313" key="3">
    <source>
        <dbReference type="Proteomes" id="UP000030121"/>
    </source>
</evidence>
<feature type="signal peptide" evidence="1">
    <location>
        <begin position="1"/>
        <end position="18"/>
    </location>
</feature>
<protein>
    <submittedName>
        <fullName evidence="2">Membrane protein</fullName>
    </submittedName>
</protein>
<dbReference type="Proteomes" id="UP000030121">
    <property type="component" value="Unassembled WGS sequence"/>
</dbReference>
<feature type="chain" id="PRO_5001991429" evidence="1">
    <location>
        <begin position="19"/>
        <end position="256"/>
    </location>
</feature>
<sequence length="256" mass="28889">MKYFVVFLFALFSLSAFAQEEGRTKISGTVVNEANLLPKKDVNVINLNTVKGTSTNGMGEFEIEAKVNDTLHFSYIGFQSIKIRVSADWIKNKTGFKVKLTEKAFAIEEVFIPRYLLTGYMEVDTKLIALNEAQRYSISGLPYGYESGGNSSSQVKKVLGALSNPADALYNVFGKKGKEMRKLREFKKDETVRNVLASKYDRETVSALLGIEKKEIKEILKNCNYSDTFIETANDLQIMDAIKGCYEDYKLLKKNK</sequence>
<accession>A0A0A2MHD2</accession>
<reference evidence="2 3" key="1">
    <citation type="submission" date="2013-09" db="EMBL/GenBank/DDBJ databases">
        <authorList>
            <person name="Zeng Z."/>
            <person name="Chen C."/>
        </authorList>
    </citation>
    <scope>NUCLEOTIDE SEQUENCE [LARGE SCALE GENOMIC DNA]</scope>
    <source>
        <strain evidence="2 3">GH29-5</strain>
    </source>
</reference>
<comment type="caution">
    <text evidence="2">The sequence shown here is derived from an EMBL/GenBank/DDBJ whole genome shotgun (WGS) entry which is preliminary data.</text>
</comment>
<dbReference type="STRING" id="1121899.GCA_000430025_02558"/>